<reference evidence="2" key="1">
    <citation type="journal article" date="2014" name="Front. Microbiol.">
        <title>High frequency of phylogenetically diverse reductive dehalogenase-homologous genes in deep subseafloor sedimentary metagenomes.</title>
        <authorList>
            <person name="Kawai M."/>
            <person name="Futagami T."/>
            <person name="Toyoda A."/>
            <person name="Takaki Y."/>
            <person name="Nishi S."/>
            <person name="Hori S."/>
            <person name="Arai W."/>
            <person name="Tsubouchi T."/>
            <person name="Morono Y."/>
            <person name="Uchiyama I."/>
            <person name="Ito T."/>
            <person name="Fujiyama A."/>
            <person name="Inagaki F."/>
            <person name="Takami H."/>
        </authorList>
    </citation>
    <scope>NUCLEOTIDE SEQUENCE</scope>
    <source>
        <strain evidence="2">Expedition CK06-06</strain>
    </source>
</reference>
<proteinExistence type="predicted"/>
<evidence type="ECO:0000256" key="1">
    <source>
        <dbReference type="SAM" id="MobiDB-lite"/>
    </source>
</evidence>
<comment type="caution">
    <text evidence="2">The sequence shown here is derived from an EMBL/GenBank/DDBJ whole genome shotgun (WGS) entry which is preliminary data.</text>
</comment>
<sequence length="57" mass="6126">MGKNISVVTAKVIGPRKKALMAEQSVSSFPSAHPIDADEEPEPGWDKPKPKPKKKSG</sequence>
<protein>
    <submittedName>
        <fullName evidence="2">Uncharacterized protein</fullName>
    </submittedName>
</protein>
<gene>
    <name evidence="2" type="ORF">S01H4_21863</name>
</gene>
<evidence type="ECO:0000313" key="2">
    <source>
        <dbReference type="EMBL" id="GAG83108.1"/>
    </source>
</evidence>
<feature type="region of interest" description="Disordered" evidence="1">
    <location>
        <begin position="24"/>
        <end position="57"/>
    </location>
</feature>
<dbReference type="EMBL" id="BART01009950">
    <property type="protein sequence ID" value="GAG83108.1"/>
    <property type="molecule type" value="Genomic_DNA"/>
</dbReference>
<accession>X1BG73</accession>
<organism evidence="2">
    <name type="scientific">marine sediment metagenome</name>
    <dbReference type="NCBI Taxonomy" id="412755"/>
    <lineage>
        <taxon>unclassified sequences</taxon>
        <taxon>metagenomes</taxon>
        <taxon>ecological metagenomes</taxon>
    </lineage>
</organism>
<name>X1BG73_9ZZZZ</name>
<dbReference type="AlphaFoldDB" id="X1BG73"/>